<feature type="transmembrane region" description="Helical" evidence="1">
    <location>
        <begin position="96"/>
        <end position="117"/>
    </location>
</feature>
<organism evidence="2">
    <name type="scientific">viral metagenome</name>
    <dbReference type="NCBI Taxonomy" id="1070528"/>
    <lineage>
        <taxon>unclassified sequences</taxon>
        <taxon>metagenomes</taxon>
        <taxon>organismal metagenomes</taxon>
    </lineage>
</organism>
<accession>A0A6C0BJB2</accession>
<reference evidence="2" key="1">
    <citation type="journal article" date="2020" name="Nature">
        <title>Giant virus diversity and host interactions through global metagenomics.</title>
        <authorList>
            <person name="Schulz F."/>
            <person name="Roux S."/>
            <person name="Paez-Espino D."/>
            <person name="Jungbluth S."/>
            <person name="Walsh D.A."/>
            <person name="Denef V.J."/>
            <person name="McMahon K.D."/>
            <person name="Konstantinidis K.T."/>
            <person name="Eloe-Fadrosh E.A."/>
            <person name="Kyrpides N.C."/>
            <person name="Woyke T."/>
        </authorList>
    </citation>
    <scope>NUCLEOTIDE SEQUENCE</scope>
    <source>
        <strain evidence="2">GVMAG-M-3300013285-6</strain>
    </source>
</reference>
<keyword evidence="1" id="KW-0812">Transmembrane</keyword>
<proteinExistence type="predicted"/>
<evidence type="ECO:0000256" key="1">
    <source>
        <dbReference type="SAM" id="Phobius"/>
    </source>
</evidence>
<evidence type="ECO:0000313" key="2">
    <source>
        <dbReference type="EMBL" id="QHS92102.1"/>
    </source>
</evidence>
<name>A0A6C0BJB2_9ZZZZ</name>
<protein>
    <submittedName>
        <fullName evidence="2">Uncharacterized protein</fullName>
    </submittedName>
</protein>
<dbReference type="AlphaFoldDB" id="A0A6C0BJB2"/>
<dbReference type="EMBL" id="MN739168">
    <property type="protein sequence ID" value="QHS92102.1"/>
    <property type="molecule type" value="Genomic_DNA"/>
</dbReference>
<sequence>MNSYSSGDWKKTDNKWSSLGSWAGSTYEQGAFLEFVQPHFKENIQLYPWKVLQSYEFDIHTFTMHFAGELSDEYLPTYLKNKIENFCTGNIYYGKVLYEIFLLLIICIVIIFFTYVIHSNSSLYKLLQPFQKIKL</sequence>
<keyword evidence="1" id="KW-0472">Membrane</keyword>
<keyword evidence="1" id="KW-1133">Transmembrane helix</keyword>